<keyword evidence="2" id="KW-0238">DNA-binding</keyword>
<evidence type="ECO:0000256" key="2">
    <source>
        <dbReference type="ARBA" id="ARBA00023125"/>
    </source>
</evidence>
<organism evidence="5 6">
    <name type="scientific">Marinomonas sargassi</name>
    <dbReference type="NCBI Taxonomy" id="2984494"/>
    <lineage>
        <taxon>Bacteria</taxon>
        <taxon>Pseudomonadati</taxon>
        <taxon>Pseudomonadota</taxon>
        <taxon>Gammaproteobacteria</taxon>
        <taxon>Oceanospirillales</taxon>
        <taxon>Oceanospirillaceae</taxon>
        <taxon>Marinomonas</taxon>
    </lineage>
</organism>
<dbReference type="PANTHER" id="PTHR46796">
    <property type="entry name" value="HTH-TYPE TRANSCRIPTIONAL ACTIVATOR RHAS-RELATED"/>
    <property type="match status" value="1"/>
</dbReference>
<dbReference type="PANTHER" id="PTHR46796:SF13">
    <property type="entry name" value="HTH-TYPE TRANSCRIPTIONAL ACTIVATOR RHAS"/>
    <property type="match status" value="1"/>
</dbReference>
<dbReference type="InterPro" id="IPR046532">
    <property type="entry name" value="DUF6597"/>
</dbReference>
<gene>
    <name evidence="5" type="ORF">OFY17_02485</name>
</gene>
<reference evidence="5 6" key="1">
    <citation type="submission" date="2022-10" db="EMBL/GenBank/DDBJ databases">
        <title>Marinomonas transparenta sp. nov. and Marinomonas sargassi sp. nov., isolated from marine alga (Sargassum natans (L.) Gaillon).</title>
        <authorList>
            <person name="Wang Y."/>
        </authorList>
    </citation>
    <scope>NUCLEOTIDE SEQUENCE [LARGE SCALE GENOMIC DNA]</scope>
    <source>
        <strain evidence="5 6">C2222</strain>
    </source>
</reference>
<keyword evidence="3" id="KW-0804">Transcription</keyword>
<dbReference type="InterPro" id="IPR018060">
    <property type="entry name" value="HTH_AraC"/>
</dbReference>
<dbReference type="Pfam" id="PF20240">
    <property type="entry name" value="DUF6597"/>
    <property type="match status" value="1"/>
</dbReference>
<dbReference type="Pfam" id="PF12833">
    <property type="entry name" value="HTH_18"/>
    <property type="match status" value="1"/>
</dbReference>
<comment type="caution">
    <text evidence="5">The sequence shown here is derived from an EMBL/GenBank/DDBJ whole genome shotgun (WGS) entry which is preliminary data.</text>
</comment>
<feature type="domain" description="HTH araC/xylS-type" evidence="4">
    <location>
        <begin position="162"/>
        <end position="248"/>
    </location>
</feature>
<dbReference type="EMBL" id="JAOVZB010000001">
    <property type="protein sequence ID" value="MCV2401743.1"/>
    <property type="molecule type" value="Genomic_DNA"/>
</dbReference>
<keyword evidence="6" id="KW-1185">Reference proteome</keyword>
<sequence>MYTQKYVPFQPTLTLEGQSYFGLSIELTPPVAALADAIHAYIQVKVDTPTPYPMIPDATNVLFFSSKTSMVGGTRLSILEAQLLEPGEYFGVWFKPGMFRQFFNVDLADITQAVVDDDYLSNRHFSYLGERLYDKKGFQEKVALCDSLFLKSLLGQPLPLLSGALQLIYESFGSISVEKLADKVGISCRQLNRQFSLHTGVSTKAFSQLIKAQALLRNYYLGSESILAYGLDLGFYDQSHLSKSLKKHHVSSLSSQAQSFMSDFYKPR</sequence>
<dbReference type="PROSITE" id="PS01124">
    <property type="entry name" value="HTH_ARAC_FAMILY_2"/>
    <property type="match status" value="1"/>
</dbReference>
<evidence type="ECO:0000313" key="5">
    <source>
        <dbReference type="EMBL" id="MCV2401743.1"/>
    </source>
</evidence>
<dbReference type="RefSeq" id="WP_263529117.1">
    <property type="nucleotide sequence ID" value="NZ_JAOVZB010000001.1"/>
</dbReference>
<dbReference type="Proteomes" id="UP001209713">
    <property type="component" value="Unassembled WGS sequence"/>
</dbReference>
<dbReference type="InterPro" id="IPR050204">
    <property type="entry name" value="AraC_XylS_family_regulators"/>
</dbReference>
<evidence type="ECO:0000256" key="1">
    <source>
        <dbReference type="ARBA" id="ARBA00023015"/>
    </source>
</evidence>
<protein>
    <submittedName>
        <fullName evidence="5">Helix-turn-helix domain-containing protein</fullName>
    </submittedName>
</protein>
<keyword evidence="1" id="KW-0805">Transcription regulation</keyword>
<evidence type="ECO:0000313" key="6">
    <source>
        <dbReference type="Proteomes" id="UP001209713"/>
    </source>
</evidence>
<proteinExistence type="predicted"/>
<name>A0ABT2YPD4_9GAMM</name>
<evidence type="ECO:0000256" key="3">
    <source>
        <dbReference type="ARBA" id="ARBA00023163"/>
    </source>
</evidence>
<accession>A0ABT2YPD4</accession>
<dbReference type="SMART" id="SM00342">
    <property type="entry name" value="HTH_ARAC"/>
    <property type="match status" value="1"/>
</dbReference>
<evidence type="ECO:0000259" key="4">
    <source>
        <dbReference type="PROSITE" id="PS01124"/>
    </source>
</evidence>
<dbReference type="Gene3D" id="1.10.10.60">
    <property type="entry name" value="Homeodomain-like"/>
    <property type="match status" value="1"/>
</dbReference>